<reference evidence="7" key="2">
    <citation type="submission" date="2020-08" db="EMBL/GenBank/DDBJ databases">
        <authorList>
            <person name="Chen M."/>
            <person name="Teng W."/>
            <person name="Zhao L."/>
            <person name="Hu C."/>
            <person name="Zhou Y."/>
            <person name="Han B."/>
            <person name="Song L."/>
            <person name="Shu W."/>
        </authorList>
    </citation>
    <scope>NUCLEOTIDE SEQUENCE</scope>
    <source>
        <strain evidence="7">FACHB-1277</strain>
    </source>
</reference>
<keyword evidence="3 6" id="KW-0812">Transmembrane</keyword>
<evidence type="ECO:0000313" key="7">
    <source>
        <dbReference type="EMBL" id="MBD2149744.1"/>
    </source>
</evidence>
<name>A0A926URF4_9CYAN</name>
<keyword evidence="4 6" id="KW-1133">Transmembrane helix</keyword>
<evidence type="ECO:0000313" key="8">
    <source>
        <dbReference type="Proteomes" id="UP000631421"/>
    </source>
</evidence>
<gene>
    <name evidence="7" type="ORF">H6F44_06335</name>
</gene>
<dbReference type="Proteomes" id="UP000631421">
    <property type="component" value="Unassembled WGS sequence"/>
</dbReference>
<sequence>MSRRSSVAPLDRLYACLTYLLPITAVVIFGSFLFDQFPQLEILFFPIFILQGILTISILQIIPLRFVAWLCVFLAVVRNYKVNHFIRFNGMQALLLDVVVEIVRVMLMILIKLLGTIAFFPFLFQIISSVTFLGIIAASGYAIWQSVWGKYSEMPVISEVAYMQVR</sequence>
<feature type="transmembrane region" description="Helical" evidence="6">
    <location>
        <begin position="12"/>
        <end position="32"/>
    </location>
</feature>
<accession>A0A926URF4</accession>
<evidence type="ECO:0000256" key="1">
    <source>
        <dbReference type="ARBA" id="ARBA00004141"/>
    </source>
</evidence>
<dbReference type="GO" id="GO:0016020">
    <property type="term" value="C:membrane"/>
    <property type="evidence" value="ECO:0007669"/>
    <property type="project" value="UniProtKB-SubCell"/>
</dbReference>
<proteinExistence type="inferred from homology"/>
<dbReference type="AlphaFoldDB" id="A0A926URF4"/>
<feature type="transmembrane region" description="Helical" evidence="6">
    <location>
        <begin position="44"/>
        <end position="77"/>
    </location>
</feature>
<comment type="similarity">
    <text evidence="2">Belongs to the Tic20 family.</text>
</comment>
<dbReference type="Pfam" id="PF16166">
    <property type="entry name" value="TIC20"/>
    <property type="match status" value="1"/>
</dbReference>
<dbReference type="InterPro" id="IPR005691">
    <property type="entry name" value="Tic20"/>
</dbReference>
<reference evidence="7" key="1">
    <citation type="journal article" date="2015" name="ISME J.">
        <title>Draft Genome Sequence of Streptomyces incarnatus NRRL8089, which Produces the Nucleoside Antibiotic Sinefungin.</title>
        <authorList>
            <person name="Oshima K."/>
            <person name="Hattori M."/>
            <person name="Shimizu H."/>
            <person name="Fukuda K."/>
            <person name="Nemoto M."/>
            <person name="Inagaki K."/>
            <person name="Tamura T."/>
        </authorList>
    </citation>
    <scope>NUCLEOTIDE SEQUENCE</scope>
    <source>
        <strain evidence="7">FACHB-1277</strain>
    </source>
</reference>
<comment type="caution">
    <text evidence="7">The sequence shown here is derived from an EMBL/GenBank/DDBJ whole genome shotgun (WGS) entry which is preliminary data.</text>
</comment>
<evidence type="ECO:0000256" key="6">
    <source>
        <dbReference type="SAM" id="Phobius"/>
    </source>
</evidence>
<dbReference type="PANTHER" id="PTHR33510">
    <property type="entry name" value="PROTEIN TIC 20-II, CHLOROPLASTIC"/>
    <property type="match status" value="1"/>
</dbReference>
<evidence type="ECO:0000256" key="2">
    <source>
        <dbReference type="ARBA" id="ARBA00009596"/>
    </source>
</evidence>
<organism evidence="7 8">
    <name type="scientific">Pseudanabaena cinerea FACHB-1277</name>
    <dbReference type="NCBI Taxonomy" id="2949581"/>
    <lineage>
        <taxon>Bacteria</taxon>
        <taxon>Bacillati</taxon>
        <taxon>Cyanobacteriota</taxon>
        <taxon>Cyanophyceae</taxon>
        <taxon>Pseudanabaenales</taxon>
        <taxon>Pseudanabaenaceae</taxon>
        <taxon>Pseudanabaena</taxon>
        <taxon>Pseudanabaena cinerea</taxon>
    </lineage>
</organism>
<evidence type="ECO:0000256" key="4">
    <source>
        <dbReference type="ARBA" id="ARBA00022989"/>
    </source>
</evidence>
<dbReference type="RefSeq" id="WP_190350109.1">
    <property type="nucleotide sequence ID" value="NZ_JACJPY010000012.1"/>
</dbReference>
<keyword evidence="8" id="KW-1185">Reference proteome</keyword>
<comment type="subcellular location">
    <subcellularLocation>
        <location evidence="1">Membrane</location>
        <topology evidence="1">Multi-pass membrane protein</topology>
    </subcellularLocation>
</comment>
<evidence type="ECO:0000256" key="3">
    <source>
        <dbReference type="ARBA" id="ARBA00022692"/>
    </source>
</evidence>
<dbReference type="EMBL" id="JACJPY010000012">
    <property type="protein sequence ID" value="MBD2149744.1"/>
    <property type="molecule type" value="Genomic_DNA"/>
</dbReference>
<feature type="transmembrane region" description="Helical" evidence="6">
    <location>
        <begin position="126"/>
        <end position="144"/>
    </location>
</feature>
<evidence type="ECO:0000256" key="5">
    <source>
        <dbReference type="ARBA" id="ARBA00023136"/>
    </source>
</evidence>
<dbReference type="PANTHER" id="PTHR33510:SF5">
    <property type="entry name" value="PROTEIN TIC 20-II, CHLOROPLASTIC"/>
    <property type="match status" value="1"/>
</dbReference>
<protein>
    <submittedName>
        <fullName evidence="7">Uncharacterized protein</fullName>
    </submittedName>
</protein>
<keyword evidence="5 6" id="KW-0472">Membrane</keyword>